<dbReference type="STRING" id="43775.SAMN04489760_13428"/>
<dbReference type="SUPFAM" id="SSF143011">
    <property type="entry name" value="RelE-like"/>
    <property type="match status" value="1"/>
</dbReference>
<evidence type="ECO:0000313" key="1">
    <source>
        <dbReference type="EMBL" id="SEM68654.1"/>
    </source>
</evidence>
<evidence type="ECO:0000313" key="2">
    <source>
        <dbReference type="Proteomes" id="UP000198744"/>
    </source>
</evidence>
<accession>A0A1H8AFE3</accession>
<proteinExistence type="predicted"/>
<reference evidence="1 2" key="1">
    <citation type="submission" date="2016-10" db="EMBL/GenBank/DDBJ databases">
        <authorList>
            <person name="de Groot N.N."/>
        </authorList>
    </citation>
    <scope>NUCLEOTIDE SEQUENCE [LARGE SCALE GENOMIC DNA]</scope>
    <source>
        <strain evidence="1 2">DSM 8423</strain>
    </source>
</reference>
<dbReference type="Proteomes" id="UP000198744">
    <property type="component" value="Unassembled WGS sequence"/>
</dbReference>
<organism evidence="1 2">
    <name type="scientific">Syntrophus gentianae</name>
    <dbReference type="NCBI Taxonomy" id="43775"/>
    <lineage>
        <taxon>Bacteria</taxon>
        <taxon>Pseudomonadati</taxon>
        <taxon>Thermodesulfobacteriota</taxon>
        <taxon>Syntrophia</taxon>
        <taxon>Syntrophales</taxon>
        <taxon>Syntrophaceae</taxon>
        <taxon>Syntrophus</taxon>
    </lineage>
</organism>
<gene>
    <name evidence="1" type="ORF">SAMN04489760_13428</name>
</gene>
<protein>
    <recommendedName>
        <fullName evidence="3">DNA helicase</fullName>
    </recommendedName>
</protein>
<sequence length="162" mass="18443">MKPVNFRIADTFTDSLAKLNNEEQKLVKTTAFDLQLDSTSPGMRFHKLDKARDPNFWSVRVGSDIRLIVHRTAESMLLCYVGHHDNAYHWAERRKLETHPQTGAAQLVEIRETIKEIALPQYTIGEEQVHPKAPLFAGVASEVLLGYGVPVDGNDKVYQKWE</sequence>
<keyword evidence="2" id="KW-1185">Reference proteome</keyword>
<dbReference type="AlphaFoldDB" id="A0A1H8AFE3"/>
<evidence type="ECO:0008006" key="3">
    <source>
        <dbReference type="Google" id="ProtNLM"/>
    </source>
</evidence>
<dbReference type="EMBL" id="FOBS01000034">
    <property type="protein sequence ID" value="SEM68654.1"/>
    <property type="molecule type" value="Genomic_DNA"/>
</dbReference>
<name>A0A1H8AFE3_9BACT</name>
<dbReference type="InterPro" id="IPR035093">
    <property type="entry name" value="RelE/ParE_toxin_dom_sf"/>
</dbReference>
<dbReference type="Gene3D" id="3.30.2310.20">
    <property type="entry name" value="RelE-like"/>
    <property type="match status" value="1"/>
</dbReference>